<protein>
    <recommendedName>
        <fullName evidence="4">Secreted protein</fullName>
    </recommendedName>
</protein>
<dbReference type="EMBL" id="BAABCQ010000182">
    <property type="protein sequence ID" value="GAA4007034.1"/>
    <property type="molecule type" value="Genomic_DNA"/>
</dbReference>
<dbReference type="RefSeq" id="WP_345596680.1">
    <property type="nucleotide sequence ID" value="NZ_BAABCQ010000182.1"/>
</dbReference>
<organism evidence="2 3">
    <name type="scientific">Streptomyces marokkonensis</name>
    <dbReference type="NCBI Taxonomy" id="324855"/>
    <lineage>
        <taxon>Bacteria</taxon>
        <taxon>Bacillati</taxon>
        <taxon>Actinomycetota</taxon>
        <taxon>Actinomycetes</taxon>
        <taxon>Kitasatosporales</taxon>
        <taxon>Streptomycetaceae</taxon>
        <taxon>Streptomyces</taxon>
    </lineage>
</organism>
<reference evidence="3" key="1">
    <citation type="journal article" date="2019" name="Int. J. Syst. Evol. Microbiol.">
        <title>The Global Catalogue of Microorganisms (GCM) 10K type strain sequencing project: providing services to taxonomists for standard genome sequencing and annotation.</title>
        <authorList>
            <consortium name="The Broad Institute Genomics Platform"/>
            <consortium name="The Broad Institute Genome Sequencing Center for Infectious Disease"/>
            <person name="Wu L."/>
            <person name="Ma J."/>
        </authorList>
    </citation>
    <scope>NUCLEOTIDE SEQUENCE [LARGE SCALE GENOMIC DNA]</scope>
    <source>
        <strain evidence="3">JCM 17027</strain>
    </source>
</reference>
<comment type="caution">
    <text evidence="2">The sequence shown here is derived from an EMBL/GenBank/DDBJ whole genome shotgun (WGS) entry which is preliminary data.</text>
</comment>
<accession>A0ABP7S5Z6</accession>
<evidence type="ECO:0000313" key="3">
    <source>
        <dbReference type="Proteomes" id="UP001500034"/>
    </source>
</evidence>
<keyword evidence="3" id="KW-1185">Reference proteome</keyword>
<evidence type="ECO:0000313" key="2">
    <source>
        <dbReference type="EMBL" id="GAA4007034.1"/>
    </source>
</evidence>
<feature type="chain" id="PRO_5046891442" description="Secreted protein" evidence="1">
    <location>
        <begin position="26"/>
        <end position="137"/>
    </location>
</feature>
<evidence type="ECO:0000256" key="1">
    <source>
        <dbReference type="SAM" id="SignalP"/>
    </source>
</evidence>
<sequence length="137" mass="14677">MRRAVSAVGFAVAALVFGVVSPANAGTSGVQEVAKCGSLSNGEVCIIGPDTGRTGTYRTEYCKSSGSGDVYVQLGYQIAYDASDYSDLSAQIMDSPLYGVWAGSCTSYSRHLNVSSDNCVRGVMKWQDYTYISKWYC</sequence>
<proteinExistence type="predicted"/>
<gene>
    <name evidence="2" type="ORF">GCM10022384_61430</name>
</gene>
<name>A0ABP7S5Z6_9ACTN</name>
<evidence type="ECO:0008006" key="4">
    <source>
        <dbReference type="Google" id="ProtNLM"/>
    </source>
</evidence>
<feature type="signal peptide" evidence="1">
    <location>
        <begin position="1"/>
        <end position="25"/>
    </location>
</feature>
<keyword evidence="1" id="KW-0732">Signal</keyword>
<dbReference type="Proteomes" id="UP001500034">
    <property type="component" value="Unassembled WGS sequence"/>
</dbReference>